<feature type="transmembrane region" description="Helical" evidence="2">
    <location>
        <begin position="150"/>
        <end position="169"/>
    </location>
</feature>
<dbReference type="GO" id="GO:0016020">
    <property type="term" value="C:membrane"/>
    <property type="evidence" value="ECO:0007669"/>
    <property type="project" value="InterPro"/>
</dbReference>
<dbReference type="EMBL" id="CAJNIZ010011113">
    <property type="protein sequence ID" value="CAE7314606.1"/>
    <property type="molecule type" value="Genomic_DNA"/>
</dbReference>
<feature type="domain" description="EamA" evidence="4">
    <location>
        <begin position="152"/>
        <end position="283"/>
    </location>
</feature>
<keyword evidence="2" id="KW-0472">Membrane</keyword>
<evidence type="ECO:0000259" key="4">
    <source>
        <dbReference type="Pfam" id="PF00892"/>
    </source>
</evidence>
<keyword evidence="2" id="KW-1133">Transmembrane helix</keyword>
<dbReference type="Pfam" id="PF00378">
    <property type="entry name" value="ECH_1"/>
    <property type="match status" value="1"/>
</dbReference>
<feature type="signal peptide" evidence="3">
    <location>
        <begin position="1"/>
        <end position="19"/>
    </location>
</feature>
<name>A0A812NJZ1_SYMPI</name>
<dbReference type="SUPFAM" id="SSF103481">
    <property type="entry name" value="Multidrug resistance efflux transporter EmrE"/>
    <property type="match status" value="2"/>
</dbReference>
<dbReference type="CDD" id="cd06558">
    <property type="entry name" value="crotonase-like"/>
    <property type="match status" value="1"/>
</dbReference>
<dbReference type="InterPro" id="IPR000620">
    <property type="entry name" value="EamA_dom"/>
</dbReference>
<comment type="caution">
    <text evidence="5">The sequence shown here is derived from an EMBL/GenBank/DDBJ whole genome shotgun (WGS) entry which is preliminary data.</text>
</comment>
<evidence type="ECO:0000256" key="2">
    <source>
        <dbReference type="SAM" id="Phobius"/>
    </source>
</evidence>
<feature type="chain" id="PRO_5032627502" description="EamA domain-containing protein" evidence="3">
    <location>
        <begin position="20"/>
        <end position="498"/>
    </location>
</feature>
<feature type="transmembrane region" description="Helical" evidence="2">
    <location>
        <begin position="35"/>
        <end position="54"/>
    </location>
</feature>
<evidence type="ECO:0000313" key="6">
    <source>
        <dbReference type="Proteomes" id="UP000649617"/>
    </source>
</evidence>
<keyword evidence="2" id="KW-0812">Transmembrane</keyword>
<dbReference type="Proteomes" id="UP000649617">
    <property type="component" value="Unassembled WGS sequence"/>
</dbReference>
<dbReference type="InterPro" id="IPR037185">
    <property type="entry name" value="EmrE-like"/>
</dbReference>
<dbReference type="InterPro" id="IPR001753">
    <property type="entry name" value="Enoyl-CoA_hydra/iso"/>
</dbReference>
<keyword evidence="3" id="KW-0732">Signal</keyword>
<accession>A0A812NJZ1</accession>
<dbReference type="SUPFAM" id="SSF52096">
    <property type="entry name" value="ClpP/crotonase"/>
    <property type="match status" value="1"/>
</dbReference>
<reference evidence="5" key="1">
    <citation type="submission" date="2021-02" db="EMBL/GenBank/DDBJ databases">
        <authorList>
            <person name="Dougan E. K."/>
            <person name="Rhodes N."/>
            <person name="Thang M."/>
            <person name="Chan C."/>
        </authorList>
    </citation>
    <scope>NUCLEOTIDE SEQUENCE</scope>
</reference>
<sequence>MELWLAITLVAAFLQNVRSLLQKRLTGALSVNGAAYVRFLYALPFAWMYGLWLWQGQFEGLNPEFWLYVLTGAVAQIVATACLLQSFTTGNFAVGTAYSKTEAAQAALFGLVILSDTVSLWVVAGICLSLAGVVLLSGRVGLADLLKPNRAMWLGLAAGAGFAISAIGFRGASLSLDAGTVLQRAGLTLLVALTLQTLIMGTYLRLREPGQISKALSAWRVALWVGVIGMVASAGWFTAMTLQNAGVVRAVGQIELLFTVFTSIWLLGERLHRREVLGMILVVREMMAVQETDREAVESIVHEGWAEVVLNRPERKNAINGPLGLALAARLTELDERDDVRVILLRGAGGAFCSGLDLKSFNEEPPPAWVAEFQQIWRGAHRSLFNCRKPIVGALERYAINGGAALAIACDLLVVGETSFLQVGEAQIGMAAPYNLAWLSLRHSEAAMAELVLVGDRQAGPRLVELGFAQQSVADDQVLTASKALCERMATFPEGGCG</sequence>
<dbReference type="Gene3D" id="3.90.226.10">
    <property type="entry name" value="2-enoyl-CoA Hydratase, Chain A, domain 1"/>
    <property type="match status" value="1"/>
</dbReference>
<feature type="domain" description="EamA" evidence="4">
    <location>
        <begin position="4"/>
        <end position="137"/>
    </location>
</feature>
<evidence type="ECO:0000256" key="3">
    <source>
        <dbReference type="SAM" id="SignalP"/>
    </source>
</evidence>
<organism evidence="5 6">
    <name type="scientific">Symbiodinium pilosum</name>
    <name type="common">Dinoflagellate</name>
    <dbReference type="NCBI Taxonomy" id="2952"/>
    <lineage>
        <taxon>Eukaryota</taxon>
        <taxon>Sar</taxon>
        <taxon>Alveolata</taxon>
        <taxon>Dinophyceae</taxon>
        <taxon>Suessiales</taxon>
        <taxon>Symbiodiniaceae</taxon>
        <taxon>Symbiodinium</taxon>
    </lineage>
</organism>
<dbReference type="PANTHER" id="PTHR43802:SF1">
    <property type="entry name" value="IP11341P-RELATED"/>
    <property type="match status" value="1"/>
</dbReference>
<gene>
    <name evidence="5" type="ORF">SPIL2461_LOCUS7215</name>
</gene>
<feature type="transmembrane region" description="Helical" evidence="2">
    <location>
        <begin position="107"/>
        <end position="138"/>
    </location>
</feature>
<evidence type="ECO:0000256" key="1">
    <source>
        <dbReference type="ARBA" id="ARBA00005254"/>
    </source>
</evidence>
<comment type="similarity">
    <text evidence="1">Belongs to the enoyl-CoA hydratase/isomerase family.</text>
</comment>
<dbReference type="AlphaFoldDB" id="A0A812NJZ1"/>
<dbReference type="OrthoDB" id="1737613at2759"/>
<proteinExistence type="inferred from homology"/>
<dbReference type="PANTHER" id="PTHR43802">
    <property type="entry name" value="ENOYL-COA HYDRATASE"/>
    <property type="match status" value="1"/>
</dbReference>
<feature type="transmembrane region" description="Helical" evidence="2">
    <location>
        <begin position="218"/>
        <end position="238"/>
    </location>
</feature>
<dbReference type="InterPro" id="IPR029045">
    <property type="entry name" value="ClpP/crotonase-like_dom_sf"/>
</dbReference>
<protein>
    <recommendedName>
        <fullName evidence="4">EamA domain-containing protein</fullName>
    </recommendedName>
</protein>
<evidence type="ECO:0000313" key="5">
    <source>
        <dbReference type="EMBL" id="CAE7314606.1"/>
    </source>
</evidence>
<feature type="transmembrane region" description="Helical" evidence="2">
    <location>
        <begin position="66"/>
        <end position="87"/>
    </location>
</feature>
<keyword evidence="6" id="KW-1185">Reference proteome</keyword>
<dbReference type="Pfam" id="PF00892">
    <property type="entry name" value="EamA"/>
    <property type="match status" value="2"/>
</dbReference>
<feature type="transmembrane region" description="Helical" evidence="2">
    <location>
        <begin position="250"/>
        <end position="268"/>
    </location>
</feature>
<feature type="transmembrane region" description="Helical" evidence="2">
    <location>
        <begin position="181"/>
        <end position="206"/>
    </location>
</feature>